<evidence type="ECO:0000256" key="3">
    <source>
        <dbReference type="ARBA" id="ARBA00006432"/>
    </source>
</evidence>
<keyword evidence="4" id="KW-0596">Phosphopantetheine</keyword>
<dbReference type="InterPro" id="IPR000415">
    <property type="entry name" value="Nitroreductase-like"/>
</dbReference>
<dbReference type="PROSITE" id="PS50075">
    <property type="entry name" value="CARRIER"/>
    <property type="match status" value="2"/>
</dbReference>
<dbReference type="FunFam" id="3.30.300.30:FF:000010">
    <property type="entry name" value="Enterobactin synthetase component F"/>
    <property type="match status" value="1"/>
</dbReference>
<dbReference type="PANTHER" id="PTHR45527">
    <property type="entry name" value="NONRIBOSOMAL PEPTIDE SYNTHETASE"/>
    <property type="match status" value="1"/>
</dbReference>
<dbReference type="InterPro" id="IPR020806">
    <property type="entry name" value="PKS_PP-bd"/>
</dbReference>
<dbReference type="InterPro" id="IPR006162">
    <property type="entry name" value="Ppantetheine_attach_site"/>
</dbReference>
<dbReference type="GO" id="GO:0005737">
    <property type="term" value="C:cytoplasm"/>
    <property type="evidence" value="ECO:0007669"/>
    <property type="project" value="TreeGrafter"/>
</dbReference>
<dbReference type="GO" id="GO:0008610">
    <property type="term" value="P:lipid biosynthetic process"/>
    <property type="evidence" value="ECO:0007669"/>
    <property type="project" value="UniProtKB-ARBA"/>
</dbReference>
<dbReference type="InterPro" id="IPR036736">
    <property type="entry name" value="ACP-like_sf"/>
</dbReference>
<accession>A0A5P8WJX1</accession>
<evidence type="ECO:0000256" key="4">
    <source>
        <dbReference type="ARBA" id="ARBA00022450"/>
    </source>
</evidence>
<dbReference type="KEGG" id="nsh:GXM_09950"/>
<dbReference type="Gene3D" id="1.10.10.1830">
    <property type="entry name" value="Non-ribosomal peptide synthase, adenylation domain"/>
    <property type="match status" value="1"/>
</dbReference>
<evidence type="ECO:0000256" key="1">
    <source>
        <dbReference type="ARBA" id="ARBA00001957"/>
    </source>
</evidence>
<reference evidence="8 9" key="1">
    <citation type="submission" date="2019-10" db="EMBL/GenBank/DDBJ databases">
        <title>Genomic and transcriptomic insights into the perfect genentic adaptation of a filamentous nitrogen-fixing cyanobacterium to rice fields.</title>
        <authorList>
            <person name="Chen Z."/>
        </authorList>
    </citation>
    <scope>NUCLEOTIDE SEQUENCE [LARGE SCALE GENOMIC DNA]</scope>
    <source>
        <strain evidence="8">CCNUC1</strain>
    </source>
</reference>
<keyword evidence="9" id="KW-1185">Reference proteome</keyword>
<dbReference type="FunFam" id="3.40.50.980:FF:000001">
    <property type="entry name" value="Non-ribosomal peptide synthetase"/>
    <property type="match status" value="2"/>
</dbReference>
<keyword evidence="6" id="KW-0436">Ligase</keyword>
<dbReference type="InterPro" id="IPR009081">
    <property type="entry name" value="PP-bd_ACP"/>
</dbReference>
<dbReference type="FunFam" id="1.10.1200.10:FF:000005">
    <property type="entry name" value="Nonribosomal peptide synthetase 1"/>
    <property type="match status" value="1"/>
</dbReference>
<evidence type="ECO:0000259" key="7">
    <source>
        <dbReference type="PROSITE" id="PS50075"/>
    </source>
</evidence>
<dbReference type="SMART" id="SM00823">
    <property type="entry name" value="PKS_PP"/>
    <property type="match status" value="2"/>
</dbReference>
<dbReference type="FunFam" id="3.40.50.12780:FF:000012">
    <property type="entry name" value="Non-ribosomal peptide synthetase"/>
    <property type="match status" value="1"/>
</dbReference>
<evidence type="ECO:0000256" key="5">
    <source>
        <dbReference type="ARBA" id="ARBA00022553"/>
    </source>
</evidence>
<dbReference type="NCBIfam" id="TIGR01733">
    <property type="entry name" value="AA-adenyl-dom"/>
    <property type="match status" value="2"/>
</dbReference>
<dbReference type="InterPro" id="IPR001242">
    <property type="entry name" value="Condensation_dom"/>
</dbReference>
<dbReference type="GO" id="GO:0043041">
    <property type="term" value="P:amino acid activation for nonribosomal peptide biosynthetic process"/>
    <property type="evidence" value="ECO:0007669"/>
    <property type="project" value="TreeGrafter"/>
</dbReference>
<dbReference type="InterPro" id="IPR045851">
    <property type="entry name" value="AMP-bd_C_sf"/>
</dbReference>
<dbReference type="InterPro" id="IPR041464">
    <property type="entry name" value="TubC_N"/>
</dbReference>
<dbReference type="SUPFAM" id="SSF55469">
    <property type="entry name" value="FMN-dependent nitroreductase-like"/>
    <property type="match status" value="1"/>
</dbReference>
<dbReference type="Pfam" id="PF00550">
    <property type="entry name" value="PP-binding"/>
    <property type="match status" value="2"/>
</dbReference>
<dbReference type="InterPro" id="IPR044894">
    <property type="entry name" value="TubC_N_sf"/>
</dbReference>
<dbReference type="CDD" id="cd02142">
    <property type="entry name" value="McbC_SagB-like_oxidoreductase"/>
    <property type="match status" value="1"/>
</dbReference>
<dbReference type="FunFam" id="3.30.559.30:FF:000006">
    <property type="entry name" value="Yersiniabactin polyketide/non-ribosomal peptide synthetase"/>
    <property type="match status" value="1"/>
</dbReference>
<dbReference type="PROSITE" id="PS00012">
    <property type="entry name" value="PHOSPHOPANTETHEINE"/>
    <property type="match status" value="1"/>
</dbReference>
<dbReference type="CDD" id="cd19531">
    <property type="entry name" value="LCL_NRPS-like"/>
    <property type="match status" value="1"/>
</dbReference>
<comment type="pathway">
    <text evidence="2">Siderophore biosynthesis.</text>
</comment>
<dbReference type="GO" id="GO:0031177">
    <property type="term" value="F:phosphopantetheine binding"/>
    <property type="evidence" value="ECO:0007669"/>
    <property type="project" value="InterPro"/>
</dbReference>
<dbReference type="FunFam" id="3.30.559.10:FF:000023">
    <property type="entry name" value="Non-ribosomal peptide synthetase"/>
    <property type="match status" value="1"/>
</dbReference>
<dbReference type="CDD" id="cd12114">
    <property type="entry name" value="A_NRPS_TlmIV_like"/>
    <property type="match status" value="1"/>
</dbReference>
<keyword evidence="5" id="KW-0597">Phosphoprotein</keyword>
<evidence type="ECO:0000256" key="6">
    <source>
        <dbReference type="ARBA" id="ARBA00022598"/>
    </source>
</evidence>
<dbReference type="CDD" id="cd19535">
    <property type="entry name" value="Cyc_NRPS"/>
    <property type="match status" value="1"/>
</dbReference>
<feature type="domain" description="Carrier" evidence="7">
    <location>
        <begin position="1087"/>
        <end position="1162"/>
    </location>
</feature>
<dbReference type="Gene3D" id="3.30.300.30">
    <property type="match status" value="3"/>
</dbReference>
<dbReference type="GO" id="GO:0016874">
    <property type="term" value="F:ligase activity"/>
    <property type="evidence" value="ECO:0007669"/>
    <property type="project" value="UniProtKB-KW"/>
</dbReference>
<dbReference type="Gene3D" id="1.10.1200.10">
    <property type="entry name" value="ACP-like"/>
    <property type="match status" value="1"/>
</dbReference>
<name>A0A5P8WJX1_9NOSO</name>
<dbReference type="PROSITE" id="PS00455">
    <property type="entry name" value="AMP_BINDING"/>
    <property type="match status" value="2"/>
</dbReference>
<dbReference type="EMBL" id="CP045228">
    <property type="protein sequence ID" value="QFS52456.1"/>
    <property type="molecule type" value="Genomic_DNA"/>
</dbReference>
<dbReference type="SUPFAM" id="SSF47336">
    <property type="entry name" value="ACP-like"/>
    <property type="match status" value="2"/>
</dbReference>
<dbReference type="RefSeq" id="WP_152592665.1">
    <property type="nucleotide sequence ID" value="NZ_CP045228.1"/>
</dbReference>
<dbReference type="InterPro" id="IPR057737">
    <property type="entry name" value="Condensation_MtbB-like"/>
</dbReference>
<dbReference type="NCBIfam" id="TIGR03605">
    <property type="entry name" value="antibiot_sagB"/>
    <property type="match status" value="1"/>
</dbReference>
<organism evidence="8 9">
    <name type="scientific">Nostoc sphaeroides CCNUC1</name>
    <dbReference type="NCBI Taxonomy" id="2653204"/>
    <lineage>
        <taxon>Bacteria</taxon>
        <taxon>Bacillati</taxon>
        <taxon>Cyanobacteriota</taxon>
        <taxon>Cyanophyceae</taxon>
        <taxon>Nostocales</taxon>
        <taxon>Nostocaceae</taxon>
        <taxon>Nostoc</taxon>
    </lineage>
</organism>
<comment type="cofactor">
    <cofactor evidence="1">
        <name>pantetheine 4'-phosphate</name>
        <dbReference type="ChEBI" id="CHEBI:47942"/>
    </cofactor>
</comment>
<dbReference type="SUPFAM" id="SSF52777">
    <property type="entry name" value="CoA-dependent acyltransferases"/>
    <property type="match status" value="4"/>
</dbReference>
<dbReference type="Gene3D" id="3.40.50.980">
    <property type="match status" value="4"/>
</dbReference>
<dbReference type="Gene3D" id="3.30.559.30">
    <property type="entry name" value="Nonribosomal peptide synthetase, condensation domain"/>
    <property type="match status" value="2"/>
</dbReference>
<dbReference type="PANTHER" id="PTHR45527:SF10">
    <property type="entry name" value="PYOCHELIN SYNTHASE PCHF"/>
    <property type="match status" value="1"/>
</dbReference>
<dbReference type="Gene3D" id="3.40.50.1820">
    <property type="entry name" value="alpha/beta hydrolase"/>
    <property type="match status" value="1"/>
</dbReference>
<evidence type="ECO:0000256" key="2">
    <source>
        <dbReference type="ARBA" id="ARBA00004924"/>
    </source>
</evidence>
<dbReference type="InterPro" id="IPR020051">
    <property type="entry name" value="SagB-type_dehydrogenase"/>
</dbReference>
<dbReference type="InterPro" id="IPR010071">
    <property type="entry name" value="AA_adenyl_dom"/>
</dbReference>
<dbReference type="Gene3D" id="2.30.38.10">
    <property type="entry name" value="Luciferase, Domain 3"/>
    <property type="match status" value="2"/>
</dbReference>
<gene>
    <name evidence="8" type="ORF">GXM_09950</name>
</gene>
<dbReference type="GO" id="GO:0044550">
    <property type="term" value="P:secondary metabolite biosynthetic process"/>
    <property type="evidence" value="ECO:0007669"/>
    <property type="project" value="UniProtKB-ARBA"/>
</dbReference>
<dbReference type="InterPro" id="IPR029058">
    <property type="entry name" value="AB_hydrolase_fold"/>
</dbReference>
<protein>
    <submittedName>
        <fullName evidence="8">Peptide synthetase</fullName>
    </submittedName>
</protein>
<comment type="similarity">
    <text evidence="3">Belongs to the ATP-dependent AMP-binding enzyme family.</text>
</comment>
<dbReference type="InterPro" id="IPR000873">
    <property type="entry name" value="AMP-dep_synth/lig_dom"/>
</dbReference>
<proteinExistence type="inferred from homology"/>
<dbReference type="GO" id="GO:0016491">
    <property type="term" value="F:oxidoreductase activity"/>
    <property type="evidence" value="ECO:0007669"/>
    <property type="project" value="InterPro"/>
</dbReference>
<dbReference type="InterPro" id="IPR023213">
    <property type="entry name" value="CAT-like_dom_sf"/>
</dbReference>
<dbReference type="InterPro" id="IPR020845">
    <property type="entry name" value="AMP-binding_CS"/>
</dbReference>
<dbReference type="InterPro" id="IPR029479">
    <property type="entry name" value="Nitroreductase"/>
</dbReference>
<dbReference type="InterPro" id="IPR025110">
    <property type="entry name" value="AMP-bd_C"/>
</dbReference>
<evidence type="ECO:0000313" key="9">
    <source>
        <dbReference type="Proteomes" id="UP000326678"/>
    </source>
</evidence>
<dbReference type="NCBIfam" id="NF003417">
    <property type="entry name" value="PRK04813.1"/>
    <property type="match status" value="4"/>
</dbReference>
<dbReference type="Gene3D" id="3.30.559.10">
    <property type="entry name" value="Chloramphenicol acetyltransferase-like domain"/>
    <property type="match status" value="2"/>
</dbReference>
<dbReference type="Pfam" id="PF00881">
    <property type="entry name" value="Nitroreductase"/>
    <property type="match status" value="1"/>
</dbReference>
<evidence type="ECO:0000313" key="8">
    <source>
        <dbReference type="EMBL" id="QFS52456.1"/>
    </source>
</evidence>
<dbReference type="Pfam" id="PF18563">
    <property type="entry name" value="TubC_N"/>
    <property type="match status" value="1"/>
</dbReference>
<sequence>MNLIKFIQDLSLQNVELWVDGEKLRYRGSKEALNTTLLNQIKQHKTEIIQLLRGGFHPSKTYPLTHGQQGLWFLYKLAPKSAAYNIGFTARICTNLNIPALQRAFDALVLRHPTLRTTFGQKDAEPFQEVHEYQEVYFAKTDAATWNEDELTQKVVEAYLRPFDLERETAIRVNLFTCTEDNYVLLLTIHHIAVDGFSFGILLDELRSLYHSENTGQTAILPPIDSQYRDFVQWQRQMLASPVGDNLWEYWEKQLAGELSILKLPTDRPRPPIQNYHGASHTFNLTPELTAKLRQLAKAQGATLYMTLLTAFQVLLHRYTGQEDIIVGCPTEGRSQPQFAKTVGFFVNMLALRVNMAGNPTFRDILAQVRQTVLGGMVHQDYPSPLLIEKLQINRDSSLPGLFRASFNLLKLSEMAADYELSVSPQAKTREDWGGLNLEPFVIPQQEGQNDLVFDMMETTESLIGILRYNIDLFDGTTISRMADHFRTLLEGIIANPEQQISTLPLLTEAEQHLLWEWNNTQADYPQDKCIHQLFESRVQETPNAVAVVFQDQKLTYQELNIQANQLAKYLQKLGVSSEVLVGICVERSLEMVVGLLAILKAGGAYLPLDPDYPQERLEFMLCDAKGAVLITKQKLLAGLPVQDIPVVFLDKDWGIISQESAENLVNNTTSENLVYVVYTSGSTGKSKGVMITHRSLVNAYYAWESAYQLQSLTSHMQMASFSFDVFTGDLVRALCSGAKLVLCPREWLLEPQKLYQLMQKEQIDSAEFVPAVLSNLVDYLETSQQNLYFMKLLIVGSDSLYVKDYERFQRFCSCETRLINSYGLTEATIDSSYFVNTKIKLSHESLVPIGRPFANTQIYILDGHLQLVPVGVAGEVYIGGDGLARGYLNDWELTEEKFISNFLEQDLGISNRRGRREASALGGFPDLKQLARRKEVRVSESSCISHIENSKSCRLYKTGDLARYLSDGNIELLGRIDYQVKIRGFRIELGEIEAIIGNHPQVRAAVVVVREEVVGNKLIVAYIVPHQESLSISKLRKFIKQKLPDYMMPSAFVMLEALPLTPNGKIDRLALPAPDMEQNRQRDFVPPRTPNEELIANIFAAVLKVKKVGIYDNFFELGGHSLLATQVVSRLQQTFNIDFPLRSLLTSPTVEGINQTLFESGQVESFIPLSAIVPAPENCYQPFPLTDIQQAYWLGRSEAFNLGNIAAHGYLELDTENLDIQRFNQAWQQLICRHDMLRVVILPDGHQQILEEVPFYEIEVLDLSGQTSESVTTKLESVRNQMSHEILPADTWPLFKLKATRLDQQYIRLHLSFDGLIADAWSMFVLGEEWYQLYQNPQFLLPSLELRFRDYVLAELALENTPQFQRSQEYWFNRLDTLPLAPELPLAKNPSSIIKPQFKRRTAQLDAEKWQQLKDKANQVNLTPSAVLLSAFAEILSQWSKNPKFTINLTLFNRLPLHPQVNKLVGDFTSLTLLEVDNSARNKFVNRAQQLQQQLWQDLDHSYISGVRVQRELSRQRANYQLMLVVFTSTLGLESLGQNTSVLNQFGEIVYGISQTPQVSLDHQVTEQNGTLVFNWDAVEELFPDGLLDDMFAAYYNLLEQLATKNSAWVENSRELLPEAQLRERLAVNNTVTPVSQETLHSLFINQVKVRSLSLAVITPESTLTYQELYQKANQLAHRLQQLGTTTNTLVAVVMDKGWEQIVAVLGILISGAAYLPIDPTLPEERQWYLLSQGEVKLVVTQPYLNCNLPWPSGIQRLEVNNEQLGEVDTPILELQQNPSDLAYVIYTSGSTGQPKGVMIDHSGAVNTILDVNQRFAISPSDRVLALSALNFDLSVYDIFGTLAAGGTIVIPANTGIKDPTHWLELIKSEQVTIWNSVPALMQMLVEYLSDKPQQEPSSLRLALLSGDWLPLSLPSQMQKLWPNVQLVSLGGATEASIWSICYPIETVDPNWPSIPYGKPLENQHFYVLNELMLPCPVWVPGQLYIGGIGLALGYWCSEEKTAASFIIHPDTGERLYKTGDLGRYLPDGNIEFLGREDFQVKINGYRVELGEVETALQQHPAIKDVVVMAVGESQNKQQLVAYVVSSQLPPEQNLLEAYQPRQLAGVVLDAGERIEFKLKQPGLRQVESSQTSIELPLPELDESLTQAYLKRQSYRQFLPQPISLEQFSQFLSCLQQIQLDDYPLPKYPYPSAGSLYPVQTYLFIKPNGVEGLAAGIYYYHPANHRLVLISANSEIDSSVYGGNRLIFEQSAFSVFLIGKLSAIAPMYGELAKDFCLLEAGHIGQLLMNTAPKQQIGLCPIGYIEFTELQDLFHLESSQVLLYSFVAGKIDPLQTKHRNSLPISTQLSDYLRQKLPAYMIPCEYIFLDALPLTPNGKVDRKALPVPKIGASKSADVLTPPTTEIEQSLAKIVQELLQIGAVDIHNNFFELGMDSLKLVQMKNKLLSSLEVNISMQQLLVEANNIAKLALVVDEQLTLAKIKQKPLLTQANDDTEIFQI</sequence>
<dbReference type="Proteomes" id="UP000326678">
    <property type="component" value="Chromosome pGXM01"/>
</dbReference>
<dbReference type="Pfam" id="PF00501">
    <property type="entry name" value="AMP-binding"/>
    <property type="match status" value="2"/>
</dbReference>
<dbReference type="Pfam" id="PF13193">
    <property type="entry name" value="AMP-binding_C"/>
    <property type="match status" value="1"/>
</dbReference>
<dbReference type="Gene3D" id="3.40.109.10">
    <property type="entry name" value="NADH Oxidase"/>
    <property type="match status" value="1"/>
</dbReference>
<dbReference type="SUPFAM" id="SSF56801">
    <property type="entry name" value="Acetyl-CoA synthetase-like"/>
    <property type="match status" value="2"/>
</dbReference>
<feature type="domain" description="Carrier" evidence="7">
    <location>
        <begin position="2400"/>
        <end position="2476"/>
    </location>
</feature>
<dbReference type="Pfam" id="PF00668">
    <property type="entry name" value="Condensation"/>
    <property type="match status" value="2"/>
</dbReference>